<keyword evidence="11" id="KW-0443">Lipid metabolism</keyword>
<dbReference type="PANTHER" id="PTHR34299">
    <property type="entry name" value="DIACYLGLYCEROL KINASE"/>
    <property type="match status" value="1"/>
</dbReference>
<evidence type="ECO:0000256" key="8">
    <source>
        <dbReference type="ARBA" id="ARBA00022777"/>
    </source>
</evidence>
<keyword evidence="4" id="KW-0444">Lipid biosynthesis</keyword>
<dbReference type="RefSeq" id="WP_173729488.1">
    <property type="nucleotide sequence ID" value="NZ_JABTTE010000001.1"/>
</dbReference>
<evidence type="ECO:0000256" key="5">
    <source>
        <dbReference type="ARBA" id="ARBA00022679"/>
    </source>
</evidence>
<keyword evidence="13" id="KW-0594">Phospholipid biosynthesis</keyword>
<comment type="similarity">
    <text evidence="2">Belongs to the bacterial diacylglycerol kinase family.</text>
</comment>
<evidence type="ECO:0000256" key="14">
    <source>
        <dbReference type="ARBA" id="ARBA00023264"/>
    </source>
</evidence>
<keyword evidence="7 17" id="KW-0547">Nucleotide-binding</keyword>
<dbReference type="Pfam" id="PF01219">
    <property type="entry name" value="DAGK_prokar"/>
    <property type="match status" value="1"/>
</dbReference>
<feature type="binding site" evidence="18">
    <location>
        <position position="79"/>
    </location>
    <ligand>
        <name>a divalent metal cation</name>
        <dbReference type="ChEBI" id="CHEBI:60240"/>
    </ligand>
</feature>
<evidence type="ECO:0000256" key="17">
    <source>
        <dbReference type="PIRSR" id="PIRSR600829-3"/>
    </source>
</evidence>
<keyword evidence="14" id="KW-1208">Phospholipid metabolism</keyword>
<keyword evidence="21" id="KW-1185">Reference proteome</keyword>
<dbReference type="GO" id="GO:0046872">
    <property type="term" value="F:metal ion binding"/>
    <property type="evidence" value="ECO:0007669"/>
    <property type="project" value="UniProtKB-KW"/>
</dbReference>
<comment type="cofactor">
    <cofactor evidence="18">
        <name>Mg(2+)</name>
        <dbReference type="ChEBI" id="CHEBI:18420"/>
    </cofactor>
    <text evidence="18">Mn(2+), Zn(2+), Cd(2+) and Co(2+) support activity to lesser extents.</text>
</comment>
<keyword evidence="9 17" id="KW-0067">ATP-binding</keyword>
<dbReference type="InterPro" id="IPR036945">
    <property type="entry name" value="DAGK_sf"/>
</dbReference>
<evidence type="ECO:0000256" key="6">
    <source>
        <dbReference type="ARBA" id="ARBA00022692"/>
    </source>
</evidence>
<evidence type="ECO:0000256" key="15">
    <source>
        <dbReference type="PIRSR" id="PIRSR600829-1"/>
    </source>
</evidence>
<evidence type="ECO:0000256" key="19">
    <source>
        <dbReference type="SAM" id="Phobius"/>
    </source>
</evidence>
<keyword evidence="18" id="KW-0460">Magnesium</keyword>
<evidence type="ECO:0000256" key="4">
    <source>
        <dbReference type="ARBA" id="ARBA00022516"/>
    </source>
</evidence>
<evidence type="ECO:0000256" key="2">
    <source>
        <dbReference type="ARBA" id="ARBA00005967"/>
    </source>
</evidence>
<feature type="binding site" evidence="16">
    <location>
        <position position="12"/>
    </location>
    <ligand>
        <name>substrate</name>
    </ligand>
</feature>
<keyword evidence="18" id="KW-0479">Metal-binding</keyword>
<feature type="binding site" evidence="18">
    <location>
        <position position="31"/>
    </location>
    <ligand>
        <name>a divalent metal cation</name>
        <dbReference type="ChEBI" id="CHEBI:60240"/>
    </ligand>
</feature>
<feature type="binding site" evidence="16">
    <location>
        <position position="72"/>
    </location>
    <ligand>
        <name>substrate</name>
    </ligand>
</feature>
<name>A0A8J8GBB0_9BACI</name>
<reference evidence="20" key="1">
    <citation type="submission" date="2020-06" db="EMBL/GenBank/DDBJ databases">
        <title>A novel thermopfilic bacterium from Erzurum, Turkey.</title>
        <authorList>
            <person name="Adiguzel A."/>
            <person name="Ay H."/>
            <person name="Baltaci M.O."/>
        </authorList>
    </citation>
    <scope>NUCLEOTIDE SEQUENCE</scope>
    <source>
        <strain evidence="20">P2</strain>
    </source>
</reference>
<evidence type="ECO:0000256" key="7">
    <source>
        <dbReference type="ARBA" id="ARBA00022741"/>
    </source>
</evidence>
<feature type="binding site" evidence="17">
    <location>
        <begin position="97"/>
        <end position="98"/>
    </location>
    <ligand>
        <name>ATP</name>
        <dbReference type="ChEBI" id="CHEBI:30616"/>
    </ligand>
</feature>
<dbReference type="EMBL" id="JABTTE010000001">
    <property type="protein sequence ID" value="NSL50292.1"/>
    <property type="molecule type" value="Genomic_DNA"/>
</dbReference>
<dbReference type="AlphaFoldDB" id="A0A8J8GBB0"/>
<feature type="binding site" evidence="17">
    <location>
        <position position="79"/>
    </location>
    <ligand>
        <name>ATP</name>
        <dbReference type="ChEBI" id="CHEBI:30616"/>
    </ligand>
</feature>
<comment type="subcellular location">
    <subcellularLocation>
        <location evidence="1">Cell membrane</location>
        <topology evidence="1">Multi-pass membrane protein</topology>
    </subcellularLocation>
</comment>
<evidence type="ECO:0000256" key="10">
    <source>
        <dbReference type="ARBA" id="ARBA00022989"/>
    </source>
</evidence>
<comment type="caution">
    <text evidence="20">The sequence shown here is derived from an EMBL/GenBank/DDBJ whole genome shotgun (WGS) entry which is preliminary data.</text>
</comment>
<dbReference type="Proteomes" id="UP000625804">
    <property type="component" value="Unassembled WGS sequence"/>
</dbReference>
<dbReference type="InterPro" id="IPR000829">
    <property type="entry name" value="DAGK"/>
</dbReference>
<feature type="transmembrane region" description="Helical" evidence="19">
    <location>
        <begin position="99"/>
        <end position="120"/>
    </location>
</feature>
<keyword evidence="8 20" id="KW-0418">Kinase</keyword>
<evidence type="ECO:0000256" key="18">
    <source>
        <dbReference type="PIRSR" id="PIRSR600829-4"/>
    </source>
</evidence>
<dbReference type="PANTHER" id="PTHR34299:SF1">
    <property type="entry name" value="DIACYLGLYCEROL KINASE"/>
    <property type="match status" value="1"/>
</dbReference>
<evidence type="ECO:0000256" key="12">
    <source>
        <dbReference type="ARBA" id="ARBA00023136"/>
    </source>
</evidence>
<proteinExistence type="inferred from homology"/>
<keyword evidence="12 19" id="KW-0472">Membrane</keyword>
<evidence type="ECO:0000256" key="3">
    <source>
        <dbReference type="ARBA" id="ARBA00022475"/>
    </source>
</evidence>
<evidence type="ECO:0000313" key="20">
    <source>
        <dbReference type="EMBL" id="NSL50292.1"/>
    </source>
</evidence>
<keyword evidence="5" id="KW-0808">Transferase</keyword>
<dbReference type="GO" id="GO:0008654">
    <property type="term" value="P:phospholipid biosynthetic process"/>
    <property type="evidence" value="ECO:0007669"/>
    <property type="project" value="UniProtKB-KW"/>
</dbReference>
<evidence type="ECO:0000256" key="11">
    <source>
        <dbReference type="ARBA" id="ARBA00023098"/>
    </source>
</evidence>
<keyword evidence="3" id="KW-1003">Cell membrane</keyword>
<feature type="transmembrane region" description="Helical" evidence="19">
    <location>
        <begin position="58"/>
        <end position="78"/>
    </location>
</feature>
<dbReference type="CDD" id="cd14265">
    <property type="entry name" value="UDPK_IM_like"/>
    <property type="match status" value="1"/>
</dbReference>
<dbReference type="Gene3D" id="1.10.287.3610">
    <property type="match status" value="1"/>
</dbReference>
<dbReference type="GO" id="GO:0005886">
    <property type="term" value="C:plasma membrane"/>
    <property type="evidence" value="ECO:0007669"/>
    <property type="project" value="UniProtKB-SubCell"/>
</dbReference>
<evidence type="ECO:0000256" key="16">
    <source>
        <dbReference type="PIRSR" id="PIRSR600829-2"/>
    </source>
</evidence>
<dbReference type="InterPro" id="IPR033717">
    <property type="entry name" value="UDPK"/>
</dbReference>
<evidence type="ECO:0000256" key="1">
    <source>
        <dbReference type="ARBA" id="ARBA00004651"/>
    </source>
</evidence>
<organism evidence="20 21">
    <name type="scientific">Calidifontibacillus erzurumensis</name>
    <dbReference type="NCBI Taxonomy" id="2741433"/>
    <lineage>
        <taxon>Bacteria</taxon>
        <taxon>Bacillati</taxon>
        <taxon>Bacillota</taxon>
        <taxon>Bacilli</taxon>
        <taxon>Bacillales</taxon>
        <taxon>Bacillaceae</taxon>
        <taxon>Calidifontibacillus/Schinkia group</taxon>
        <taxon>Calidifontibacillus</taxon>
    </lineage>
</organism>
<sequence>MNMDFIAKELKRLFRSFGFAIQGFIHAVKKERNMQIHLTAACLVLFFAYFFSISRMEWIIILLCIGSVISLECINTAIERTIDLCTDEIKPLAKQAKDTAAAAVFVFAIISAIIGVIIFFERVLTFLNFL</sequence>
<protein>
    <submittedName>
        <fullName evidence="20">Diacylglycerol kinase family protein</fullName>
    </submittedName>
</protein>
<dbReference type="GO" id="GO:0005524">
    <property type="term" value="F:ATP binding"/>
    <property type="evidence" value="ECO:0007669"/>
    <property type="project" value="UniProtKB-KW"/>
</dbReference>
<evidence type="ECO:0000256" key="13">
    <source>
        <dbReference type="ARBA" id="ARBA00023209"/>
    </source>
</evidence>
<keyword evidence="10 19" id="KW-1133">Transmembrane helix</keyword>
<feature type="binding site" evidence="17">
    <location>
        <position position="31"/>
    </location>
    <ligand>
        <name>ATP</name>
        <dbReference type="ChEBI" id="CHEBI:30616"/>
    </ligand>
</feature>
<feature type="transmembrane region" description="Helical" evidence="19">
    <location>
        <begin position="34"/>
        <end position="52"/>
    </location>
</feature>
<evidence type="ECO:0000313" key="21">
    <source>
        <dbReference type="Proteomes" id="UP000625804"/>
    </source>
</evidence>
<keyword evidence="6 19" id="KW-0812">Transmembrane</keyword>
<accession>A0A8J8GBB0</accession>
<feature type="binding site" evidence="17">
    <location>
        <position position="12"/>
    </location>
    <ligand>
        <name>ATP</name>
        <dbReference type="ChEBI" id="CHEBI:30616"/>
    </ligand>
</feature>
<dbReference type="GO" id="GO:0016301">
    <property type="term" value="F:kinase activity"/>
    <property type="evidence" value="ECO:0007669"/>
    <property type="project" value="UniProtKB-KW"/>
</dbReference>
<evidence type="ECO:0000256" key="9">
    <source>
        <dbReference type="ARBA" id="ARBA00022840"/>
    </source>
</evidence>
<feature type="active site" description="Proton acceptor" evidence="15">
    <location>
        <position position="72"/>
    </location>
</feature>
<gene>
    <name evidence="20" type="ORF">HR057_00760</name>
</gene>